<feature type="domain" description="OmpR/PhoB-type" evidence="5">
    <location>
        <begin position="125"/>
        <end position="223"/>
    </location>
</feature>
<dbReference type="SUPFAM" id="SSF52172">
    <property type="entry name" value="CheY-like"/>
    <property type="match status" value="1"/>
</dbReference>
<evidence type="ECO:0000256" key="3">
    <source>
        <dbReference type="PROSITE-ProRule" id="PRU01091"/>
    </source>
</evidence>
<dbReference type="EMBL" id="CP117269">
    <property type="protein sequence ID" value="WFS26331.1"/>
    <property type="molecule type" value="Genomic_DNA"/>
</dbReference>
<dbReference type="Gene3D" id="1.10.10.10">
    <property type="entry name" value="Winged helix-like DNA-binding domain superfamily/Winged helix DNA-binding domain"/>
    <property type="match status" value="1"/>
</dbReference>
<dbReference type="InterPro" id="IPR001789">
    <property type="entry name" value="Sig_transdc_resp-reg_receiver"/>
</dbReference>
<feature type="DNA-binding region" description="OmpR/PhoB-type" evidence="3">
    <location>
        <begin position="125"/>
        <end position="223"/>
    </location>
</feature>
<dbReference type="InterPro" id="IPR011006">
    <property type="entry name" value="CheY-like_superfamily"/>
</dbReference>
<dbReference type="Pfam" id="PF00486">
    <property type="entry name" value="Trans_reg_C"/>
    <property type="match status" value="1"/>
</dbReference>
<feature type="modified residue" description="4-aspartylphosphate" evidence="2">
    <location>
        <position position="51"/>
    </location>
</feature>
<dbReference type="PANTHER" id="PTHR48111:SF76">
    <property type="entry name" value="TWO-COMPONENT RESPONSE REGULATOR"/>
    <property type="match status" value="1"/>
</dbReference>
<keyword evidence="7" id="KW-1185">Reference proteome</keyword>
<sequence>MRVLVVEDDDKTAHYLVRGLSEAGIVIDRAADGELGLALASEDIYDALIVDRLLPKMSGIDLVLALRCQQNPVPILMLSALGNPLDRVEGLRAGCDDYLAKPYAFGELMARLQSIARRHDGAAHGAVLMAGDLTLDIQQRIAMRAGGAISLQFRECLLLQTLMRHANAVVTRSMLLEAAWDYAFEPRGNIIDMHIHRLRRKIDHGHAFDLIRTIPGVGYRLATGPERAQPAGKTAAP</sequence>
<reference evidence="6" key="1">
    <citation type="journal article" date="2019" name="Phytopathology">
        <title>A Novel Group of Rhizobium tumorigenes-Like Agrobacteria Associated with Crown Gall Disease of Rhododendron and Blueberry.</title>
        <authorList>
            <person name="Kuzmanovic N."/>
            <person name="Behrens P."/>
            <person name="Idczak E."/>
            <person name="Wagner S."/>
            <person name="Gotz M."/>
            <person name="Sproer C."/>
            <person name="Bunk B."/>
            <person name="Overmann J."/>
            <person name="Smalla K."/>
        </authorList>
    </citation>
    <scope>NUCLEOTIDE SEQUENCE</scope>
    <source>
        <strain evidence="6">Rho-6.2</strain>
    </source>
</reference>
<evidence type="ECO:0000313" key="6">
    <source>
        <dbReference type="EMBL" id="WFS26331.1"/>
    </source>
</evidence>
<evidence type="ECO:0000256" key="2">
    <source>
        <dbReference type="PROSITE-ProRule" id="PRU00169"/>
    </source>
</evidence>
<dbReference type="PROSITE" id="PS50110">
    <property type="entry name" value="RESPONSE_REGULATORY"/>
    <property type="match status" value="1"/>
</dbReference>
<keyword evidence="2" id="KW-0597">Phosphoprotein</keyword>
<dbReference type="CDD" id="cd00383">
    <property type="entry name" value="trans_reg_C"/>
    <property type="match status" value="1"/>
</dbReference>
<reference evidence="6" key="2">
    <citation type="journal article" date="2023" name="MicrobiologyOpen">
        <title>Genomics of the tumorigenes clade of the family Rhizobiaceae and description of Rhizobium rhododendri sp. nov.</title>
        <authorList>
            <person name="Kuzmanovic N."/>
            <person name="diCenzo G.C."/>
            <person name="Bunk B."/>
            <person name="Sproeer C."/>
            <person name="Fruehling A."/>
            <person name="Neumann-Schaal M."/>
            <person name="Overmann J."/>
            <person name="Smalla K."/>
        </authorList>
    </citation>
    <scope>NUCLEOTIDE SEQUENCE</scope>
    <source>
        <strain evidence="6">Rho-6.2</strain>
        <plasmid evidence="6">pTi6.2</plasmid>
    </source>
</reference>
<organism evidence="6 7">
    <name type="scientific">Rhizobium rhododendri</name>
    <dbReference type="NCBI Taxonomy" id="2506430"/>
    <lineage>
        <taxon>Bacteria</taxon>
        <taxon>Pseudomonadati</taxon>
        <taxon>Pseudomonadota</taxon>
        <taxon>Alphaproteobacteria</taxon>
        <taxon>Hyphomicrobiales</taxon>
        <taxon>Rhizobiaceae</taxon>
        <taxon>Rhizobium/Agrobacterium group</taxon>
        <taxon>Rhizobium</taxon>
    </lineage>
</organism>
<keyword evidence="6" id="KW-0614">Plasmid</keyword>
<dbReference type="Proteomes" id="UP000318939">
    <property type="component" value="Plasmid pTi6.2"/>
</dbReference>
<dbReference type="InterPro" id="IPR036388">
    <property type="entry name" value="WH-like_DNA-bd_sf"/>
</dbReference>
<keyword evidence="1 3" id="KW-0238">DNA-binding</keyword>
<dbReference type="Gene3D" id="3.40.50.2300">
    <property type="match status" value="1"/>
</dbReference>
<dbReference type="SMART" id="SM00862">
    <property type="entry name" value="Trans_reg_C"/>
    <property type="match status" value="1"/>
</dbReference>
<dbReference type="RefSeq" id="WP_142832127.1">
    <property type="nucleotide sequence ID" value="NZ_CP117269.1"/>
</dbReference>
<feature type="domain" description="Response regulatory" evidence="4">
    <location>
        <begin position="2"/>
        <end position="116"/>
    </location>
</feature>
<dbReference type="SMART" id="SM00448">
    <property type="entry name" value="REC"/>
    <property type="match status" value="1"/>
</dbReference>
<evidence type="ECO:0000313" key="7">
    <source>
        <dbReference type="Proteomes" id="UP000318939"/>
    </source>
</evidence>
<dbReference type="InterPro" id="IPR039420">
    <property type="entry name" value="WalR-like"/>
</dbReference>
<evidence type="ECO:0000259" key="4">
    <source>
        <dbReference type="PROSITE" id="PS50110"/>
    </source>
</evidence>
<geneLocation type="plasmid" evidence="6 7">
    <name>pTi6.2</name>
</geneLocation>
<dbReference type="PROSITE" id="PS51755">
    <property type="entry name" value="OMPR_PHOB"/>
    <property type="match status" value="1"/>
</dbReference>
<dbReference type="PANTHER" id="PTHR48111">
    <property type="entry name" value="REGULATOR OF RPOS"/>
    <property type="match status" value="1"/>
</dbReference>
<accession>A0ABY8IS19</accession>
<name>A0ABY8IS19_9HYPH</name>
<proteinExistence type="predicted"/>
<evidence type="ECO:0000259" key="5">
    <source>
        <dbReference type="PROSITE" id="PS51755"/>
    </source>
</evidence>
<protein>
    <submittedName>
        <fullName evidence="6">Response regulator transcription factor</fullName>
    </submittedName>
</protein>
<dbReference type="Pfam" id="PF00072">
    <property type="entry name" value="Response_reg"/>
    <property type="match status" value="1"/>
</dbReference>
<gene>
    <name evidence="6" type="ORF">PR018_25235</name>
</gene>
<evidence type="ECO:0000256" key="1">
    <source>
        <dbReference type="ARBA" id="ARBA00023125"/>
    </source>
</evidence>
<dbReference type="InterPro" id="IPR001867">
    <property type="entry name" value="OmpR/PhoB-type_DNA-bd"/>
</dbReference>